<comment type="caution">
    <text evidence="1">The sequence shown here is derived from an EMBL/GenBank/DDBJ whole genome shotgun (WGS) entry which is preliminary data.</text>
</comment>
<name>A0ABS5C9P8_9BACL</name>
<dbReference type="EMBL" id="JAGKSP010000002">
    <property type="protein sequence ID" value="MBP3962150.1"/>
    <property type="molecule type" value="Genomic_DNA"/>
</dbReference>
<dbReference type="SUPFAM" id="SSF56524">
    <property type="entry name" value="Oxidoreductase molybdopterin-binding domain"/>
    <property type="match status" value="1"/>
</dbReference>
<evidence type="ECO:0000313" key="2">
    <source>
        <dbReference type="Proteomes" id="UP000673394"/>
    </source>
</evidence>
<dbReference type="InterPro" id="IPR036374">
    <property type="entry name" value="OxRdtase_Mopterin-bd_sf"/>
</dbReference>
<sequence length="134" mass="14593">MAKLAGASFPLSSRIAGAAGEAFDFGAWFEAWRGKQGVAPDAPLPTHLKVEAVDTFEALIPWEQLKDAAVQYAVDGAPLPKGGPIRLYVPHGSSECLNVKSVVVCKFIHDEEKRGEVSYGFKQTFSAEEMRLKR</sequence>
<gene>
    <name evidence="1" type="ORF">I8J30_05450</name>
</gene>
<keyword evidence="2" id="KW-1185">Reference proteome</keyword>
<proteinExistence type="predicted"/>
<organism evidence="1 2">
    <name type="scientific">Paenibacillus lignilyticus</name>
    <dbReference type="NCBI Taxonomy" id="1172615"/>
    <lineage>
        <taxon>Bacteria</taxon>
        <taxon>Bacillati</taxon>
        <taxon>Bacillota</taxon>
        <taxon>Bacilli</taxon>
        <taxon>Bacillales</taxon>
        <taxon>Paenibacillaceae</taxon>
        <taxon>Paenibacillus</taxon>
    </lineage>
</organism>
<accession>A0ABS5C9P8</accession>
<dbReference type="Gene3D" id="3.90.420.10">
    <property type="entry name" value="Oxidoreductase, molybdopterin-binding domain"/>
    <property type="match status" value="1"/>
</dbReference>
<evidence type="ECO:0000313" key="1">
    <source>
        <dbReference type="EMBL" id="MBP3962150.1"/>
    </source>
</evidence>
<dbReference type="Proteomes" id="UP000673394">
    <property type="component" value="Unassembled WGS sequence"/>
</dbReference>
<reference evidence="1 2" key="1">
    <citation type="submission" date="2021-04" db="EMBL/GenBank/DDBJ databases">
        <title>Paenibacillus sp. DLE-14 whole genome sequence.</title>
        <authorList>
            <person name="Ham Y.J."/>
        </authorList>
    </citation>
    <scope>NUCLEOTIDE SEQUENCE [LARGE SCALE GENOMIC DNA]</scope>
    <source>
        <strain evidence="1 2">DLE-14</strain>
    </source>
</reference>
<protein>
    <submittedName>
        <fullName evidence="1">Uncharacterized protein</fullName>
    </submittedName>
</protein>